<proteinExistence type="predicted"/>
<organism evidence="1 2">
    <name type="scientific">Lacticaseibacillus suilingensis</name>
    <dbReference type="NCBI Taxonomy" id="2799577"/>
    <lineage>
        <taxon>Bacteria</taxon>
        <taxon>Bacillati</taxon>
        <taxon>Bacillota</taxon>
        <taxon>Bacilli</taxon>
        <taxon>Lactobacillales</taxon>
        <taxon>Lactobacillaceae</taxon>
        <taxon>Lacticaseibacillus</taxon>
    </lineage>
</organism>
<evidence type="ECO:0000313" key="2">
    <source>
        <dbReference type="Proteomes" id="UP001597199"/>
    </source>
</evidence>
<dbReference type="EMBL" id="JBHTOA010000020">
    <property type="protein sequence ID" value="MFD1398618.1"/>
    <property type="molecule type" value="Genomic_DNA"/>
</dbReference>
<dbReference type="RefSeq" id="WP_204119409.1">
    <property type="nucleotide sequence ID" value="NZ_BOLV01000015.1"/>
</dbReference>
<protein>
    <submittedName>
        <fullName evidence="1">Uncharacterized protein</fullName>
    </submittedName>
</protein>
<accession>A0ABW4BGI1</accession>
<sequence length="73" mass="8293">MTEGEYLTVYAMLWQPEEENVDTYNMVNVVIKRSDFKRWIAGDKGGAVLTVDDGKWLAVKLENIVQMSAAEPK</sequence>
<evidence type="ECO:0000313" key="1">
    <source>
        <dbReference type="EMBL" id="MFD1398618.1"/>
    </source>
</evidence>
<reference evidence="2" key="1">
    <citation type="journal article" date="2019" name="Int. J. Syst. Evol. Microbiol.">
        <title>The Global Catalogue of Microorganisms (GCM) 10K type strain sequencing project: providing services to taxonomists for standard genome sequencing and annotation.</title>
        <authorList>
            <consortium name="The Broad Institute Genomics Platform"/>
            <consortium name="The Broad Institute Genome Sequencing Center for Infectious Disease"/>
            <person name="Wu L."/>
            <person name="Ma J."/>
        </authorList>
    </citation>
    <scope>NUCLEOTIDE SEQUENCE [LARGE SCALE GENOMIC DNA]</scope>
    <source>
        <strain evidence="2">CCM 9110</strain>
    </source>
</reference>
<gene>
    <name evidence="1" type="ORF">ACFQ41_04800</name>
</gene>
<comment type="caution">
    <text evidence="1">The sequence shown here is derived from an EMBL/GenBank/DDBJ whole genome shotgun (WGS) entry which is preliminary data.</text>
</comment>
<name>A0ABW4BGI1_9LACO</name>
<dbReference type="Proteomes" id="UP001597199">
    <property type="component" value="Unassembled WGS sequence"/>
</dbReference>
<keyword evidence="2" id="KW-1185">Reference proteome</keyword>